<protein>
    <recommendedName>
        <fullName evidence="1">Transposase IS200-like domain-containing protein</fullName>
    </recommendedName>
</protein>
<reference evidence="2 3" key="1">
    <citation type="submission" date="2020-02" db="EMBL/GenBank/DDBJ databases">
        <title>Genome sequencing for Kineobactrum sp. M2.</title>
        <authorList>
            <person name="Park S.-J."/>
        </authorList>
    </citation>
    <scope>NUCLEOTIDE SEQUENCE [LARGE SCALE GENOMIC DNA]</scope>
    <source>
        <strain evidence="2 3">M2</strain>
    </source>
</reference>
<dbReference type="InterPro" id="IPR036515">
    <property type="entry name" value="Transposase_17_sf"/>
</dbReference>
<keyword evidence="3" id="KW-1185">Reference proteome</keyword>
<organism evidence="2 3">
    <name type="scientific">Kineobactrum salinum</name>
    <dbReference type="NCBI Taxonomy" id="2708301"/>
    <lineage>
        <taxon>Bacteria</taxon>
        <taxon>Pseudomonadati</taxon>
        <taxon>Pseudomonadota</taxon>
        <taxon>Gammaproteobacteria</taxon>
        <taxon>Cellvibrionales</taxon>
        <taxon>Halieaceae</taxon>
        <taxon>Kineobactrum</taxon>
    </lineage>
</organism>
<evidence type="ECO:0000313" key="3">
    <source>
        <dbReference type="Proteomes" id="UP000477680"/>
    </source>
</evidence>
<dbReference type="SUPFAM" id="SSF143422">
    <property type="entry name" value="Transposase IS200-like"/>
    <property type="match status" value="1"/>
</dbReference>
<feature type="domain" description="Transposase IS200-like" evidence="1">
    <location>
        <begin position="40"/>
        <end position="72"/>
    </location>
</feature>
<dbReference type="Proteomes" id="UP000477680">
    <property type="component" value="Chromosome"/>
</dbReference>
<evidence type="ECO:0000313" key="2">
    <source>
        <dbReference type="EMBL" id="QIB64184.1"/>
    </source>
</evidence>
<sequence>MSRFGEVNACALASPVPHSLGSEIQISDIKRIYIQGGFNCVQVYSSRWGCAVVELNVQVDHVHLLVKVPPKIL</sequence>
<dbReference type="Gene3D" id="3.30.70.1290">
    <property type="entry name" value="Transposase IS200-like"/>
    <property type="match status" value="1"/>
</dbReference>
<gene>
    <name evidence="2" type="ORF">G3T16_00925</name>
</gene>
<dbReference type="Pfam" id="PF01797">
    <property type="entry name" value="Y1_Tnp"/>
    <property type="match status" value="1"/>
</dbReference>
<dbReference type="EMBL" id="CP048711">
    <property type="protein sequence ID" value="QIB64184.1"/>
    <property type="molecule type" value="Genomic_DNA"/>
</dbReference>
<dbReference type="GO" id="GO:0004803">
    <property type="term" value="F:transposase activity"/>
    <property type="evidence" value="ECO:0007669"/>
    <property type="project" value="InterPro"/>
</dbReference>
<dbReference type="GO" id="GO:0003677">
    <property type="term" value="F:DNA binding"/>
    <property type="evidence" value="ECO:0007669"/>
    <property type="project" value="InterPro"/>
</dbReference>
<accession>A0A6C0U414</accession>
<dbReference type="InterPro" id="IPR002686">
    <property type="entry name" value="Transposase_17"/>
</dbReference>
<evidence type="ECO:0000259" key="1">
    <source>
        <dbReference type="Pfam" id="PF01797"/>
    </source>
</evidence>
<dbReference type="GO" id="GO:0006313">
    <property type="term" value="P:DNA transposition"/>
    <property type="evidence" value="ECO:0007669"/>
    <property type="project" value="InterPro"/>
</dbReference>
<dbReference type="KEGG" id="kim:G3T16_00925"/>
<name>A0A6C0U414_9GAMM</name>
<dbReference type="AlphaFoldDB" id="A0A6C0U414"/>
<proteinExistence type="predicted"/>